<proteinExistence type="predicted"/>
<reference evidence="2" key="2">
    <citation type="journal article" date="2015" name="Data Brief">
        <title>Shoot transcriptome of the giant reed, Arundo donax.</title>
        <authorList>
            <person name="Barrero R.A."/>
            <person name="Guerrero F.D."/>
            <person name="Moolhuijzen P."/>
            <person name="Goolsby J.A."/>
            <person name="Tidwell J."/>
            <person name="Bellgard S.E."/>
            <person name="Bellgard M.I."/>
        </authorList>
    </citation>
    <scope>NUCLEOTIDE SEQUENCE</scope>
    <source>
        <tissue evidence="2">Shoot tissue taken approximately 20 cm above the soil surface</tissue>
    </source>
</reference>
<organism evidence="2">
    <name type="scientific">Arundo donax</name>
    <name type="common">Giant reed</name>
    <name type="synonym">Donax arundinaceus</name>
    <dbReference type="NCBI Taxonomy" id="35708"/>
    <lineage>
        <taxon>Eukaryota</taxon>
        <taxon>Viridiplantae</taxon>
        <taxon>Streptophyta</taxon>
        <taxon>Embryophyta</taxon>
        <taxon>Tracheophyta</taxon>
        <taxon>Spermatophyta</taxon>
        <taxon>Magnoliopsida</taxon>
        <taxon>Liliopsida</taxon>
        <taxon>Poales</taxon>
        <taxon>Poaceae</taxon>
        <taxon>PACMAD clade</taxon>
        <taxon>Arundinoideae</taxon>
        <taxon>Arundineae</taxon>
        <taxon>Arundo</taxon>
    </lineage>
</organism>
<evidence type="ECO:0000256" key="1">
    <source>
        <dbReference type="SAM" id="MobiDB-lite"/>
    </source>
</evidence>
<protein>
    <submittedName>
        <fullName evidence="2">Uncharacterized protein</fullName>
    </submittedName>
</protein>
<name>A0A0A9ERA6_ARUDO</name>
<reference evidence="2" key="1">
    <citation type="submission" date="2014-09" db="EMBL/GenBank/DDBJ databases">
        <authorList>
            <person name="Magalhaes I.L.F."/>
            <person name="Oliveira U."/>
            <person name="Santos F.R."/>
            <person name="Vidigal T.H.D.A."/>
            <person name="Brescovit A.D."/>
            <person name="Santos A.J."/>
        </authorList>
    </citation>
    <scope>NUCLEOTIDE SEQUENCE</scope>
    <source>
        <tissue evidence="2">Shoot tissue taken approximately 20 cm above the soil surface</tissue>
    </source>
</reference>
<dbReference type="AlphaFoldDB" id="A0A0A9ERA6"/>
<feature type="compositionally biased region" description="Basic and acidic residues" evidence="1">
    <location>
        <begin position="8"/>
        <end position="35"/>
    </location>
</feature>
<evidence type="ECO:0000313" key="2">
    <source>
        <dbReference type="EMBL" id="JAE03285.1"/>
    </source>
</evidence>
<accession>A0A0A9ERA6</accession>
<sequence length="47" mass="5325">MRMNSRQEASRCRAVEEADEEKQGKGGERRRDNAATHHLSCLPVLNS</sequence>
<dbReference type="EMBL" id="GBRH01194611">
    <property type="protein sequence ID" value="JAE03285.1"/>
    <property type="molecule type" value="Transcribed_RNA"/>
</dbReference>
<feature type="region of interest" description="Disordered" evidence="1">
    <location>
        <begin position="1"/>
        <end position="47"/>
    </location>
</feature>